<keyword evidence="3" id="KW-1133">Transmembrane helix</keyword>
<feature type="transmembrane region" description="Helical" evidence="3">
    <location>
        <begin position="321"/>
        <end position="339"/>
    </location>
</feature>
<evidence type="ECO:0008006" key="6">
    <source>
        <dbReference type="Google" id="ProtNLM"/>
    </source>
</evidence>
<name>A0ABN9QGM0_9DINO</name>
<feature type="transmembrane region" description="Helical" evidence="3">
    <location>
        <begin position="249"/>
        <end position="279"/>
    </location>
</feature>
<keyword evidence="3" id="KW-0472">Membrane</keyword>
<keyword evidence="1" id="KW-0175">Coiled coil</keyword>
<protein>
    <recommendedName>
        <fullName evidence="6">TIC20 protein</fullName>
    </recommendedName>
</protein>
<organism evidence="4 5">
    <name type="scientific">Prorocentrum cordatum</name>
    <dbReference type="NCBI Taxonomy" id="2364126"/>
    <lineage>
        <taxon>Eukaryota</taxon>
        <taxon>Sar</taxon>
        <taxon>Alveolata</taxon>
        <taxon>Dinophyceae</taxon>
        <taxon>Prorocentrales</taxon>
        <taxon>Prorocentraceae</taxon>
        <taxon>Prorocentrum</taxon>
    </lineage>
</organism>
<accession>A0ABN9QGM0</accession>
<proteinExistence type="predicted"/>
<evidence type="ECO:0000256" key="2">
    <source>
        <dbReference type="SAM" id="MobiDB-lite"/>
    </source>
</evidence>
<keyword evidence="3" id="KW-0812">Transmembrane</keyword>
<dbReference type="EMBL" id="CAUYUJ010003336">
    <property type="protein sequence ID" value="CAK0804883.1"/>
    <property type="molecule type" value="Genomic_DNA"/>
</dbReference>
<feature type="region of interest" description="Disordered" evidence="2">
    <location>
        <begin position="181"/>
        <end position="202"/>
    </location>
</feature>
<keyword evidence="5" id="KW-1185">Reference proteome</keyword>
<evidence type="ECO:0000313" key="5">
    <source>
        <dbReference type="Proteomes" id="UP001189429"/>
    </source>
</evidence>
<sequence length="367" mass="39057">MAAEAPAGLDERGRPPPAGGAVLVAGCALALRRRRDVGATARSDGPVLVEATAAAETARLELEAARLRAEAAELRRATDRRRRSSRARALLGRGEPALSLEELPARLRDACGFEPSPAEAARLSAAAGRPGAALGHEELASDAFDVELARIVAERRRRQAAWRWREALEWQEARARERRARAEARQPRAAQPRAASDDRGAGTRLLSGPEGRVLLEVPLAPGLAYVLPLIDSIQFGAALAQTLPAFAPLIGLLAIPSVVVTAVPYGVGTVVLFAVWLLASCAPDCPRLLRFSLLQAVYLDMAFYLPTAAATAINGGLPTEIAAFLYLCLLAVCVYCVFVNSRGEYPDGLPVISCFAQSNLDQMAEGQ</sequence>
<dbReference type="Proteomes" id="UP001189429">
    <property type="component" value="Unassembled WGS sequence"/>
</dbReference>
<comment type="caution">
    <text evidence="4">The sequence shown here is derived from an EMBL/GenBank/DDBJ whole genome shotgun (WGS) entry which is preliminary data.</text>
</comment>
<feature type="transmembrane region" description="Helical" evidence="3">
    <location>
        <begin position="291"/>
        <end position="315"/>
    </location>
</feature>
<evidence type="ECO:0000256" key="1">
    <source>
        <dbReference type="SAM" id="Coils"/>
    </source>
</evidence>
<evidence type="ECO:0000256" key="3">
    <source>
        <dbReference type="SAM" id="Phobius"/>
    </source>
</evidence>
<gene>
    <name evidence="4" type="ORF">PCOR1329_LOCUS11560</name>
</gene>
<reference evidence="4" key="1">
    <citation type="submission" date="2023-10" db="EMBL/GenBank/DDBJ databases">
        <authorList>
            <person name="Chen Y."/>
            <person name="Shah S."/>
            <person name="Dougan E. K."/>
            <person name="Thang M."/>
            <person name="Chan C."/>
        </authorList>
    </citation>
    <scope>NUCLEOTIDE SEQUENCE [LARGE SCALE GENOMIC DNA]</scope>
</reference>
<evidence type="ECO:0000313" key="4">
    <source>
        <dbReference type="EMBL" id="CAK0804883.1"/>
    </source>
</evidence>
<feature type="coiled-coil region" evidence="1">
    <location>
        <begin position="48"/>
        <end position="77"/>
    </location>
</feature>